<accession>A0ABX4YFR2</accession>
<proteinExistence type="predicted"/>
<dbReference type="Proteomes" id="UP000094669">
    <property type="component" value="Unassembled WGS sequence"/>
</dbReference>
<feature type="chain" id="PRO_5046483553" evidence="1">
    <location>
        <begin position="23"/>
        <end position="347"/>
    </location>
</feature>
<feature type="signal peptide" evidence="1">
    <location>
        <begin position="1"/>
        <end position="22"/>
    </location>
</feature>
<dbReference type="PANTHER" id="PTHR11799:SF12">
    <property type="entry name" value="PARAOXONASE-RELATED"/>
    <property type="match status" value="1"/>
</dbReference>
<evidence type="ECO:0000313" key="2">
    <source>
        <dbReference type="EMBL" id="PNV73922.1"/>
    </source>
</evidence>
<comment type="caution">
    <text evidence="2">The sequence shown here is derived from an EMBL/GenBank/DDBJ whole genome shotgun (WGS) entry which is preliminary data.</text>
</comment>
<gene>
    <name evidence="2" type="ORF">BES34_016000</name>
</gene>
<protein>
    <submittedName>
        <fullName evidence="2">Arylesterase</fullName>
    </submittedName>
</protein>
<dbReference type="InterPro" id="IPR051288">
    <property type="entry name" value="Serum_paraoxonase/arylesterase"/>
</dbReference>
<dbReference type="EMBL" id="MCRM02000020">
    <property type="protein sequence ID" value="PNV73922.1"/>
    <property type="molecule type" value="Genomic_DNA"/>
</dbReference>
<keyword evidence="3" id="KW-1185">Reference proteome</keyword>
<keyword evidence="1" id="KW-0732">Signal</keyword>
<evidence type="ECO:0000313" key="3">
    <source>
        <dbReference type="Proteomes" id="UP000094669"/>
    </source>
</evidence>
<reference evidence="2" key="1">
    <citation type="submission" date="2018-01" db="EMBL/GenBank/DDBJ databases">
        <title>Genomic characterization of Leptospira inadai serogroup Lyme isolated from captured rat in Brazil and comparative analysis with human reference strain.</title>
        <authorList>
            <person name="Moreno L.Z."/>
            <person name="Loureiro A.P."/>
            <person name="Miraglia F."/>
            <person name="Kremer F.S."/>
            <person name="Eslabao M.R."/>
            <person name="Dellagostin O.A."/>
            <person name="Lilenbaum W."/>
            <person name="Moreno A.M."/>
        </authorList>
    </citation>
    <scope>NUCLEOTIDE SEQUENCE [LARGE SCALE GENOMIC DNA]</scope>
    <source>
        <strain evidence="2">M34/99</strain>
    </source>
</reference>
<dbReference type="RefSeq" id="WP_010415516.1">
    <property type="nucleotide sequence ID" value="NZ_MCRM02000020.1"/>
</dbReference>
<dbReference type="PANTHER" id="PTHR11799">
    <property type="entry name" value="PARAOXONASE"/>
    <property type="match status" value="1"/>
</dbReference>
<dbReference type="Gene3D" id="2.120.10.30">
    <property type="entry name" value="TolB, C-terminal domain"/>
    <property type="match status" value="1"/>
</dbReference>
<dbReference type="PROSITE" id="PS51257">
    <property type="entry name" value="PROKAR_LIPOPROTEIN"/>
    <property type="match status" value="1"/>
</dbReference>
<sequence>MQKLLGSKISILLCLLSISCSAELKTIPLPACSKVAGMPGPEDIAIDRKEGLLYVSSHERRISDQEGKLFVLNTADPSPKPIPLAVDYPKSFHPHGISLLMKGNTYRLYVISHIIPFQEHSIEVFERTSRPDQKSPTGTWKHIQTLKDPLLTSPNDLFVESENEIYVSNDHGQGGKFRYFFDDLFRNARSEISLYDGKSWSSLGNPLYYGNGILFIKRADGKEFLYRSGFMDRAVFKFPVDRSSGKIVLGEPKTIFVDTGTDNLEADEKGRIFVVGHTSTWKFLRHLRNKDYPSPTQVFVINPDDTFKEIYANPGEEISAGSTAISYMDKLYISQVFNDYILDCSFR</sequence>
<organism evidence="2 3">
    <name type="scientific">Leptospira inadai serovar Lyme</name>
    <dbReference type="NCBI Taxonomy" id="293084"/>
    <lineage>
        <taxon>Bacteria</taxon>
        <taxon>Pseudomonadati</taxon>
        <taxon>Spirochaetota</taxon>
        <taxon>Spirochaetia</taxon>
        <taxon>Leptospirales</taxon>
        <taxon>Leptospiraceae</taxon>
        <taxon>Leptospira</taxon>
    </lineage>
</organism>
<dbReference type="InterPro" id="IPR011042">
    <property type="entry name" value="6-blade_b-propeller_TolB-like"/>
</dbReference>
<dbReference type="SUPFAM" id="SSF63829">
    <property type="entry name" value="Calcium-dependent phosphotriesterase"/>
    <property type="match status" value="1"/>
</dbReference>
<evidence type="ECO:0000256" key="1">
    <source>
        <dbReference type="SAM" id="SignalP"/>
    </source>
</evidence>
<name>A0ABX4YFR2_9LEPT</name>